<dbReference type="Gene3D" id="2.20.200.10">
    <property type="entry name" value="Outer membrane efflux proteins (OEP)"/>
    <property type="match status" value="1"/>
</dbReference>
<dbReference type="GO" id="GO:0015562">
    <property type="term" value="F:efflux transmembrane transporter activity"/>
    <property type="evidence" value="ECO:0007669"/>
    <property type="project" value="InterPro"/>
</dbReference>
<organism evidence="3 4">
    <name type="scientific">Candidatus Methylospira mobilis</name>
    <dbReference type="NCBI Taxonomy" id="1808979"/>
    <lineage>
        <taxon>Bacteria</taxon>
        <taxon>Pseudomonadati</taxon>
        <taxon>Pseudomonadota</taxon>
        <taxon>Gammaproteobacteria</taxon>
        <taxon>Methylococcales</taxon>
        <taxon>Methylococcaceae</taxon>
        <taxon>Candidatus Methylospira</taxon>
    </lineage>
</organism>
<name>A0A5Q0BIS7_9GAMM</name>
<comment type="subcellular location">
    <subcellularLocation>
        <location evidence="2">Cell outer membrane</location>
        <topology evidence="2">Lipid-anchor</topology>
    </subcellularLocation>
</comment>
<keyword evidence="2" id="KW-1134">Transmembrane beta strand</keyword>
<dbReference type="RefSeq" id="WP_153249453.1">
    <property type="nucleotide sequence ID" value="NZ_CP044205.1"/>
</dbReference>
<dbReference type="SUPFAM" id="SSF56954">
    <property type="entry name" value="Outer membrane efflux proteins (OEP)"/>
    <property type="match status" value="1"/>
</dbReference>
<dbReference type="InterPro" id="IPR010131">
    <property type="entry name" value="MdtP/NodT-like"/>
</dbReference>
<dbReference type="EMBL" id="CP044205">
    <property type="protein sequence ID" value="QFY43469.1"/>
    <property type="molecule type" value="Genomic_DNA"/>
</dbReference>
<accession>A0A5Q0BIS7</accession>
<reference evidence="3 4" key="1">
    <citation type="submission" date="2019-09" db="EMBL/GenBank/DDBJ databases">
        <title>Ecophysiology of the spiral-shaped methanotroph Methylospira mobilis as revealed by the complete genome sequence.</title>
        <authorList>
            <person name="Oshkin I.Y."/>
            <person name="Dedysh S.N."/>
            <person name="Miroshnikov K."/>
            <person name="Danilova O.V."/>
            <person name="Hakobyan A."/>
            <person name="Liesack W."/>
        </authorList>
    </citation>
    <scope>NUCLEOTIDE SEQUENCE [LARGE SCALE GENOMIC DNA]</scope>
    <source>
        <strain evidence="3 4">Shm1</strain>
    </source>
</reference>
<dbReference type="InParanoid" id="A0A5Q0BIS7"/>
<keyword evidence="2" id="KW-0812">Transmembrane</keyword>
<dbReference type="KEGG" id="mmob:F6R98_13280"/>
<keyword evidence="2" id="KW-0472">Membrane</keyword>
<evidence type="ECO:0000313" key="4">
    <source>
        <dbReference type="Proteomes" id="UP000325755"/>
    </source>
</evidence>
<dbReference type="GO" id="GO:0009279">
    <property type="term" value="C:cell outer membrane"/>
    <property type="evidence" value="ECO:0007669"/>
    <property type="project" value="UniProtKB-SubCell"/>
</dbReference>
<dbReference type="NCBIfam" id="TIGR01845">
    <property type="entry name" value="outer_NodT"/>
    <property type="match status" value="1"/>
</dbReference>
<dbReference type="Gene3D" id="1.20.1600.10">
    <property type="entry name" value="Outer membrane efflux proteins (OEP)"/>
    <property type="match status" value="1"/>
</dbReference>
<sequence>MLPGILPIKVRLSWLAALLLLLNACVNPVGPDYQRPEIDKPASLPHHPEQTETKSMADLPWWGVFRDKTLQQLIKSAVANNYDLRATVQRIEQSDALARQAQSQLFPQIGYQVGLSNGKNSYFGMAAPFLRGESVSPIVTALNMSWELDIWGRIRRSTEAGYADMLASQEFRRGIMLSLVSSVAQAYFELLQLELRLAIAKKTTQSFDGSLQIFTQRLQFGVASKLETDRALSAKAQVAAHIPDLERQILVKENQINLLLGRNSGTIKRDIGLLQQELPVQIPAGLPSALLERRPDLRQAEQQLIAANARIGVARSLFFPKLGLTAILGRTSLELSGFTAGTSNLYGAFLSLAGPIFQGGMLMAQHDQAIAAYAQAELEYKQAALNAFKEVDNALINSEKLSEIKKQQTIATEALEDAVTVALERYVAGKASYYEVLEAQQQLYPTQVALTETELMQRTVIIQLYKALGGGWKFSDQEWLEAEAGKNVETTTDEGKMHE</sequence>
<keyword evidence="4" id="KW-1185">Reference proteome</keyword>
<evidence type="ECO:0000256" key="1">
    <source>
        <dbReference type="ARBA" id="ARBA00007613"/>
    </source>
</evidence>
<dbReference type="Proteomes" id="UP000325755">
    <property type="component" value="Chromosome"/>
</dbReference>
<dbReference type="PANTHER" id="PTHR30203">
    <property type="entry name" value="OUTER MEMBRANE CATION EFFLUX PROTEIN"/>
    <property type="match status" value="1"/>
</dbReference>
<evidence type="ECO:0000313" key="3">
    <source>
        <dbReference type="EMBL" id="QFY43469.1"/>
    </source>
</evidence>
<dbReference type="InterPro" id="IPR003423">
    <property type="entry name" value="OMP_efflux"/>
</dbReference>
<keyword evidence="2" id="KW-0564">Palmitate</keyword>
<keyword evidence="2" id="KW-0449">Lipoprotein</keyword>
<protein>
    <submittedName>
        <fullName evidence="3">Efflux transporter outer membrane subunit</fullName>
    </submittedName>
</protein>
<dbReference type="AlphaFoldDB" id="A0A5Q0BIS7"/>
<dbReference type="OrthoDB" id="9770517at2"/>
<proteinExistence type="inferred from homology"/>
<evidence type="ECO:0000256" key="2">
    <source>
        <dbReference type="RuleBase" id="RU362097"/>
    </source>
</evidence>
<dbReference type="Pfam" id="PF02321">
    <property type="entry name" value="OEP"/>
    <property type="match status" value="2"/>
</dbReference>
<comment type="similarity">
    <text evidence="1 2">Belongs to the outer membrane factor (OMF) (TC 1.B.17) family.</text>
</comment>
<dbReference type="FunCoup" id="A0A5Q0BIS7">
    <property type="interactions" value="255"/>
</dbReference>
<gene>
    <name evidence="3" type="ORF">F6R98_13280</name>
</gene>